<keyword evidence="5" id="KW-1185">Reference proteome</keyword>
<evidence type="ECO:0000259" key="1">
    <source>
        <dbReference type="Pfam" id="PF03781"/>
    </source>
</evidence>
<evidence type="ECO:0000313" key="4">
    <source>
        <dbReference type="Proteomes" id="UP000184031"/>
    </source>
</evidence>
<name>A0A1M6Z433_9FLAO</name>
<evidence type="ECO:0000313" key="2">
    <source>
        <dbReference type="EMBL" id="SFC11893.1"/>
    </source>
</evidence>
<protein>
    <submittedName>
        <fullName evidence="3">Formylglycine-generating enzyme, required for sulfatase activity, contains SUMF1/FGE domain</fullName>
    </submittedName>
</protein>
<dbReference type="InterPro" id="IPR051043">
    <property type="entry name" value="Sulfatase_Mod_Factor_Kinase"/>
</dbReference>
<dbReference type="PANTHER" id="PTHR23150:SF19">
    <property type="entry name" value="FORMYLGLYCINE-GENERATING ENZYME"/>
    <property type="match status" value="1"/>
</dbReference>
<dbReference type="AlphaFoldDB" id="A0A1M6Z433"/>
<dbReference type="PANTHER" id="PTHR23150">
    <property type="entry name" value="SULFATASE MODIFYING FACTOR 1, 2"/>
    <property type="match status" value="1"/>
</dbReference>
<dbReference type="Proteomes" id="UP000184031">
    <property type="component" value="Unassembled WGS sequence"/>
</dbReference>
<dbReference type="EMBL" id="FRAT01000008">
    <property type="protein sequence ID" value="SHL25170.1"/>
    <property type="molecule type" value="Genomic_DNA"/>
</dbReference>
<dbReference type="GO" id="GO:0120147">
    <property type="term" value="F:formylglycine-generating oxidase activity"/>
    <property type="evidence" value="ECO:0007669"/>
    <property type="project" value="TreeGrafter"/>
</dbReference>
<accession>A0A1M6Z433</accession>
<dbReference type="Gene3D" id="3.90.1580.10">
    <property type="entry name" value="paralog of FGE (formylglycine-generating enzyme)"/>
    <property type="match status" value="2"/>
</dbReference>
<proteinExistence type="predicted"/>
<sequence length="308" mass="35463">MRLYHFIIGCLFFCTLHAQEETFLDDFVEIKTDGHHFYIYKYAISAGEYNESLKLWDEASTHELSDEEANLPALVTKEEAERYLADISDGYYIPFRLPSETEWELAAKRSSTPKRMKELSCVGCSAPNEYGLFGMLGNVWEWTSTPETEENERYFIIKGGDFQEQPKGLSPKTRFAVSEDMEDMNIGFRPMANAQDFETMLHINKANVIVKALLPNEDITIYQHDMQVGEFSMGFGDIPPESFPITVDEDSHQIIFCCLQNLEFEQDGALETERITYLGLPFYLDPSQLSLAKELEQLVRQLMETQNN</sequence>
<dbReference type="InterPro" id="IPR042095">
    <property type="entry name" value="SUMF_sf"/>
</dbReference>
<organism evidence="3 4">
    <name type="scientific">Flagellimonas taeanensis</name>
    <dbReference type="NCBI Taxonomy" id="1005926"/>
    <lineage>
        <taxon>Bacteria</taxon>
        <taxon>Pseudomonadati</taxon>
        <taxon>Bacteroidota</taxon>
        <taxon>Flavobacteriia</taxon>
        <taxon>Flavobacteriales</taxon>
        <taxon>Flavobacteriaceae</taxon>
        <taxon>Flagellimonas</taxon>
    </lineage>
</organism>
<gene>
    <name evidence="2" type="ORF">SAMN04487891_10658</name>
    <name evidence="3" type="ORF">SAMN05216293_3062</name>
</gene>
<feature type="domain" description="Sulfatase-modifying factor enzyme-like" evidence="1">
    <location>
        <begin position="117"/>
        <end position="189"/>
    </location>
</feature>
<dbReference type="InterPro" id="IPR005532">
    <property type="entry name" value="SUMF_dom"/>
</dbReference>
<dbReference type="InterPro" id="IPR016187">
    <property type="entry name" value="CTDL_fold"/>
</dbReference>
<dbReference type="OrthoDB" id="1419587at2"/>
<dbReference type="STRING" id="1055723.SAMN05216293_3062"/>
<comment type="caution">
    <text evidence="3">The sequence shown here is derived from an EMBL/GenBank/DDBJ whole genome shotgun (WGS) entry which is preliminary data.</text>
</comment>
<dbReference type="EMBL" id="FOKU01000006">
    <property type="protein sequence ID" value="SFC11893.1"/>
    <property type="molecule type" value="Genomic_DNA"/>
</dbReference>
<dbReference type="Proteomes" id="UP000198940">
    <property type="component" value="Unassembled WGS sequence"/>
</dbReference>
<dbReference type="SUPFAM" id="SSF56436">
    <property type="entry name" value="C-type lectin-like"/>
    <property type="match status" value="1"/>
</dbReference>
<dbReference type="Pfam" id="PF03781">
    <property type="entry name" value="FGE-sulfatase"/>
    <property type="match status" value="1"/>
</dbReference>
<evidence type="ECO:0000313" key="5">
    <source>
        <dbReference type="Proteomes" id="UP000198940"/>
    </source>
</evidence>
<evidence type="ECO:0000313" key="3">
    <source>
        <dbReference type="EMBL" id="SHL25170.1"/>
    </source>
</evidence>
<reference evidence="3 4" key="1">
    <citation type="submission" date="2016-11" db="EMBL/GenBank/DDBJ databases">
        <authorList>
            <person name="Varghese N."/>
            <person name="Submissions S."/>
        </authorList>
    </citation>
    <scope>NUCLEOTIDE SEQUENCE [LARGE SCALE GENOMIC DNA]</scope>
    <source>
        <strain evidence="3 4">CGMCC 1.12174</strain>
        <strain evidence="2 5">DSM 26351</strain>
    </source>
</reference>